<dbReference type="SUPFAM" id="SSF56112">
    <property type="entry name" value="Protein kinase-like (PK-like)"/>
    <property type="match status" value="1"/>
</dbReference>
<dbReference type="InterPro" id="IPR002575">
    <property type="entry name" value="Aminoglycoside_PTrfase"/>
</dbReference>
<protein>
    <submittedName>
        <fullName evidence="2">Phosphotransferase enzyme family protein</fullName>
    </submittedName>
</protein>
<dbReference type="PANTHER" id="PTHR21310">
    <property type="entry name" value="AMINOGLYCOSIDE PHOSPHOTRANSFERASE-RELATED-RELATED"/>
    <property type="match status" value="1"/>
</dbReference>
<dbReference type="Gene3D" id="3.90.1200.10">
    <property type="match status" value="1"/>
</dbReference>
<sequence>MSSTSPEGMAQYEFIQQLFASDFGVSSVEVTTLPRCNNNFLHFVTFPSAFTSEEIISDQAGTSPIPHGTVKAVVRIGNPDSMFNHAVKVENTVAVMQLLRTAFSNREIIPRVYAWSKAGGPFDNGWIVEQYLPGAEIEADFHKKLSPESQRHVLGQIAEVLKTVQDFQLPATCSQFGGLAFDQDHNVISAPFVVEPYTGPFAAMKIFYKKMLEAQLKEADRSPVARGWKENRLRERLDAFADKGLESILSNVLTQAVEPRLIIGDVVIANFLFDPTTYDVLGLVDYDCSHTGHPLHEFFFSSFSVSYYALAPDAAVTDALFHGYPSPLPTSVPTTSPEYVDGQSPQWEVMAIFEEELKRVGAARPSSIEGAERIAEVYGFMSKVCPFHFVMERWISRQTEEKLQAVRTGQEEKISRALEGWGF</sequence>
<evidence type="ECO:0000313" key="2">
    <source>
        <dbReference type="EMBL" id="KAL3418724.1"/>
    </source>
</evidence>
<proteinExistence type="predicted"/>
<dbReference type="InterPro" id="IPR011009">
    <property type="entry name" value="Kinase-like_dom_sf"/>
</dbReference>
<dbReference type="EMBL" id="JBFCZG010000009">
    <property type="protein sequence ID" value="KAL3418724.1"/>
    <property type="molecule type" value="Genomic_DNA"/>
</dbReference>
<feature type="domain" description="Aminoglycoside phosphotransferase" evidence="1">
    <location>
        <begin position="71"/>
        <end position="324"/>
    </location>
</feature>
<evidence type="ECO:0000313" key="3">
    <source>
        <dbReference type="Proteomes" id="UP001629113"/>
    </source>
</evidence>
<comment type="caution">
    <text evidence="2">The sequence shown here is derived from an EMBL/GenBank/DDBJ whole genome shotgun (WGS) entry which is preliminary data.</text>
</comment>
<dbReference type="InterPro" id="IPR051678">
    <property type="entry name" value="AGP_Transferase"/>
</dbReference>
<keyword evidence="3" id="KW-1185">Reference proteome</keyword>
<dbReference type="Pfam" id="PF01636">
    <property type="entry name" value="APH"/>
    <property type="match status" value="1"/>
</dbReference>
<accession>A0ABR4P5Z9</accession>
<evidence type="ECO:0000259" key="1">
    <source>
        <dbReference type="Pfam" id="PF01636"/>
    </source>
</evidence>
<dbReference type="Proteomes" id="UP001629113">
    <property type="component" value="Unassembled WGS sequence"/>
</dbReference>
<name>A0ABR4P5Z9_9HELO</name>
<reference evidence="2 3" key="1">
    <citation type="submission" date="2024-06" db="EMBL/GenBank/DDBJ databases">
        <title>Complete genome of Phlyctema vagabunda strain 19-DSS-EL-015.</title>
        <authorList>
            <person name="Fiorenzani C."/>
        </authorList>
    </citation>
    <scope>NUCLEOTIDE SEQUENCE [LARGE SCALE GENOMIC DNA]</scope>
    <source>
        <strain evidence="2 3">19-DSS-EL-015</strain>
    </source>
</reference>
<organism evidence="2 3">
    <name type="scientific">Phlyctema vagabunda</name>
    <dbReference type="NCBI Taxonomy" id="108571"/>
    <lineage>
        <taxon>Eukaryota</taxon>
        <taxon>Fungi</taxon>
        <taxon>Dikarya</taxon>
        <taxon>Ascomycota</taxon>
        <taxon>Pezizomycotina</taxon>
        <taxon>Leotiomycetes</taxon>
        <taxon>Helotiales</taxon>
        <taxon>Dermateaceae</taxon>
        <taxon>Phlyctema</taxon>
    </lineage>
</organism>
<gene>
    <name evidence="2" type="ORF">PVAG01_10440</name>
</gene>
<dbReference type="PANTHER" id="PTHR21310:SF15">
    <property type="entry name" value="AMINOGLYCOSIDE PHOSPHOTRANSFERASE DOMAIN-CONTAINING PROTEIN"/>
    <property type="match status" value="1"/>
</dbReference>